<dbReference type="OrthoDB" id="281538at2"/>
<dbReference type="STRING" id="222136.BBW65_06205"/>
<evidence type="ECO:0000313" key="2">
    <source>
        <dbReference type="Proteomes" id="UP000092884"/>
    </source>
</evidence>
<accession>A0A1B1U6Q6</accession>
<proteinExistence type="predicted"/>
<gene>
    <name evidence="1" type="ORF">BBW65_06205</name>
</gene>
<dbReference type="RefSeq" id="WP_066341122.1">
    <property type="nucleotide sequence ID" value="NZ_CP016503.1"/>
</dbReference>
<dbReference type="Pfam" id="PF04359">
    <property type="entry name" value="DUF493"/>
    <property type="match status" value="1"/>
</dbReference>
<dbReference type="AlphaFoldDB" id="A0A1B1U6Q6"/>
<keyword evidence="2" id="KW-1185">Reference proteome</keyword>
<dbReference type="EMBL" id="CP016503">
    <property type="protein sequence ID" value="ANV98411.1"/>
    <property type="molecule type" value="Genomic_DNA"/>
</dbReference>
<organism evidence="1 2">
    <name type="scientific">Helicobacter enhydrae</name>
    <dbReference type="NCBI Taxonomy" id="222136"/>
    <lineage>
        <taxon>Bacteria</taxon>
        <taxon>Pseudomonadati</taxon>
        <taxon>Campylobacterota</taxon>
        <taxon>Epsilonproteobacteria</taxon>
        <taxon>Campylobacterales</taxon>
        <taxon>Helicobacteraceae</taxon>
        <taxon>Helicobacter</taxon>
    </lineage>
</organism>
<dbReference type="SUPFAM" id="SSF117991">
    <property type="entry name" value="YbeD/HP0495-like"/>
    <property type="match status" value="1"/>
</dbReference>
<protein>
    <recommendedName>
        <fullName evidence="3">DUF493 domain-containing protein</fullName>
    </recommendedName>
</protein>
<name>A0A1B1U6Q6_9HELI</name>
<dbReference type="InterPro" id="IPR007454">
    <property type="entry name" value="UPF0250_YbeD-like"/>
</dbReference>
<reference evidence="2" key="1">
    <citation type="submission" date="2016-07" db="EMBL/GenBank/DDBJ databases">
        <authorList>
            <person name="Florea S."/>
            <person name="Webb J.S."/>
            <person name="Jaromczyk J."/>
            <person name="Schardl C.L."/>
        </authorList>
    </citation>
    <scope>NUCLEOTIDE SEQUENCE [LARGE SCALE GENOMIC DNA]</scope>
    <source>
        <strain evidence="2">MIT 01-6242</strain>
    </source>
</reference>
<evidence type="ECO:0000313" key="1">
    <source>
        <dbReference type="EMBL" id="ANV98411.1"/>
    </source>
</evidence>
<evidence type="ECO:0008006" key="3">
    <source>
        <dbReference type="Google" id="ProtNLM"/>
    </source>
</evidence>
<dbReference type="Proteomes" id="UP000092884">
    <property type="component" value="Chromosome"/>
</dbReference>
<dbReference type="Gene3D" id="3.30.70.260">
    <property type="match status" value="1"/>
</dbReference>
<sequence length="85" mass="9718">MQTLEGKPQIDYPTQWEYRLIGSQREALLALIEEVIEHPSVIKDGQQSSGGKFVSVIVQTLVQDEAERDRIFMRFKQSSVVNLVL</sequence>
<dbReference type="KEGG" id="het:BBW65_06205"/>
<dbReference type="InterPro" id="IPR027471">
    <property type="entry name" value="YbeD-like_sf"/>
</dbReference>